<feature type="region of interest" description="Disordered" evidence="1">
    <location>
        <begin position="1"/>
        <end position="47"/>
    </location>
</feature>
<dbReference type="RefSeq" id="WP_158103191.1">
    <property type="nucleotide sequence ID" value="NZ_BAAAOQ010000012.1"/>
</dbReference>
<keyword evidence="3" id="KW-1185">Reference proteome</keyword>
<organism evidence="2 3">
    <name type="scientific">Streptomyces bangladeshensis</name>
    <dbReference type="NCBI Taxonomy" id="295352"/>
    <lineage>
        <taxon>Bacteria</taxon>
        <taxon>Bacillati</taxon>
        <taxon>Actinomycetota</taxon>
        <taxon>Actinomycetes</taxon>
        <taxon>Kitasatosporales</taxon>
        <taxon>Streptomycetaceae</taxon>
        <taxon>Streptomyces</taxon>
    </lineage>
</organism>
<sequence>MFDRIEQNEQEKGTRLPTSLAMPQQAPPVNRSRTTIPDPEEGSGVEANGLLRMILGI</sequence>
<accession>A0ABP5NDW5</accession>
<feature type="compositionally biased region" description="Basic and acidic residues" evidence="1">
    <location>
        <begin position="1"/>
        <end position="14"/>
    </location>
</feature>
<comment type="caution">
    <text evidence="2">The sequence shown here is derived from an EMBL/GenBank/DDBJ whole genome shotgun (WGS) entry which is preliminary data.</text>
</comment>
<name>A0ABP5NDW5_9ACTN</name>
<evidence type="ECO:0000256" key="1">
    <source>
        <dbReference type="SAM" id="MobiDB-lite"/>
    </source>
</evidence>
<protein>
    <submittedName>
        <fullName evidence="2">Uncharacterized protein</fullName>
    </submittedName>
</protein>
<gene>
    <name evidence="2" type="ORF">GCM10009787_37560</name>
</gene>
<dbReference type="Proteomes" id="UP001501391">
    <property type="component" value="Unassembled WGS sequence"/>
</dbReference>
<proteinExistence type="predicted"/>
<evidence type="ECO:0000313" key="2">
    <source>
        <dbReference type="EMBL" id="GAA2197759.1"/>
    </source>
</evidence>
<dbReference type="EMBL" id="BAAAOQ010000012">
    <property type="protein sequence ID" value="GAA2197759.1"/>
    <property type="molecule type" value="Genomic_DNA"/>
</dbReference>
<evidence type="ECO:0000313" key="3">
    <source>
        <dbReference type="Proteomes" id="UP001501391"/>
    </source>
</evidence>
<reference evidence="3" key="1">
    <citation type="journal article" date="2019" name="Int. J. Syst. Evol. Microbiol.">
        <title>The Global Catalogue of Microorganisms (GCM) 10K type strain sequencing project: providing services to taxonomists for standard genome sequencing and annotation.</title>
        <authorList>
            <consortium name="The Broad Institute Genomics Platform"/>
            <consortium name="The Broad Institute Genome Sequencing Center for Infectious Disease"/>
            <person name="Wu L."/>
            <person name="Ma J."/>
        </authorList>
    </citation>
    <scope>NUCLEOTIDE SEQUENCE [LARGE SCALE GENOMIC DNA]</scope>
    <source>
        <strain evidence="3">JCM 14924</strain>
    </source>
</reference>